<dbReference type="Pfam" id="PF07707">
    <property type="entry name" value="BACK"/>
    <property type="match status" value="1"/>
</dbReference>
<sequence length="458" mass="50658">MASGASAFEFAFNNKAFSDRVLLLELDASSSGIEEDLQEEATGLPEATGAHNDTAPRRRRKRKGRDETEASATNDERIIEEDAFVDAIRFIFCGHVASKSVIELIRLILVADRFEIPSCVQGACDALAGGVLQAQKGSPWGVVKCLLALPDSVRTHKTVSELLVKAQKLMSEYYKDFQARAAAPGGLSELSEAGLQMVLASDDLEVESEADVFDAVCAWVRARFKDADTRAAAMAQLAPFVRFAWIPPEKLEEYFKSDEMQSDACQKLLTEALLFRCSPKDARARLVERAHDDRRFIRRGSTLAVEHLPARICWDDSAAFFVELPEDSLPAHRSGASVFTEELFFEGQPYQVEFLRSIGQTLGAFLHVLKKVPRSQLPTMKIECLHGFPGVDPQWSLASCTPPAFGSANRYGSDDILQTIGWRFNSIAWRFGSGGWQIFRGEGRDKVASIRIALSRNG</sequence>
<dbReference type="SMART" id="SM00875">
    <property type="entry name" value="BACK"/>
    <property type="match status" value="1"/>
</dbReference>
<comment type="function">
    <text evidence="1">May act as a substrate-specific adapter of an E3 ubiquitin-protein ligase complex (CUL3-RBX1-BTB) which mediates the ubiquitination and subsequent proteasomal degradation of target proteins.</text>
</comment>
<dbReference type="Gene3D" id="1.25.40.420">
    <property type="match status" value="1"/>
</dbReference>
<proteinExistence type="predicted"/>
<dbReference type="OMA" id="AHSDYFM"/>
<protein>
    <submittedName>
        <fullName evidence="4">BTB/POZ/Kelch-associated protein</fullName>
    </submittedName>
</protein>
<dbReference type="InterPro" id="IPR045890">
    <property type="entry name" value="POB1-like"/>
</dbReference>
<evidence type="ECO:0000313" key="5">
    <source>
        <dbReference type="Proteomes" id="UP000054558"/>
    </source>
</evidence>
<dbReference type="EMBL" id="DF236993">
    <property type="protein sequence ID" value="GAQ80020.1"/>
    <property type="molecule type" value="Genomic_DNA"/>
</dbReference>
<keyword evidence="5" id="KW-1185">Reference proteome</keyword>
<evidence type="ECO:0000313" key="4">
    <source>
        <dbReference type="EMBL" id="GAQ80020.1"/>
    </source>
</evidence>
<dbReference type="InterPro" id="IPR011705">
    <property type="entry name" value="BACK"/>
</dbReference>
<reference evidence="4 5" key="1">
    <citation type="journal article" date="2014" name="Nat. Commun.">
        <title>Klebsormidium flaccidum genome reveals primary factors for plant terrestrial adaptation.</title>
        <authorList>
            <person name="Hori K."/>
            <person name="Maruyama F."/>
            <person name="Fujisawa T."/>
            <person name="Togashi T."/>
            <person name="Yamamoto N."/>
            <person name="Seo M."/>
            <person name="Sato S."/>
            <person name="Yamada T."/>
            <person name="Mori H."/>
            <person name="Tajima N."/>
            <person name="Moriyama T."/>
            <person name="Ikeuchi M."/>
            <person name="Watanabe M."/>
            <person name="Wada H."/>
            <person name="Kobayashi K."/>
            <person name="Saito M."/>
            <person name="Masuda T."/>
            <person name="Sasaki-Sekimoto Y."/>
            <person name="Mashiguchi K."/>
            <person name="Awai K."/>
            <person name="Shimojima M."/>
            <person name="Masuda S."/>
            <person name="Iwai M."/>
            <person name="Nobusawa T."/>
            <person name="Narise T."/>
            <person name="Kondo S."/>
            <person name="Saito H."/>
            <person name="Sato R."/>
            <person name="Murakawa M."/>
            <person name="Ihara Y."/>
            <person name="Oshima-Yamada Y."/>
            <person name="Ohtaka K."/>
            <person name="Satoh M."/>
            <person name="Sonobe K."/>
            <person name="Ishii M."/>
            <person name="Ohtani R."/>
            <person name="Kanamori-Sato M."/>
            <person name="Honoki R."/>
            <person name="Miyazaki D."/>
            <person name="Mochizuki H."/>
            <person name="Umetsu J."/>
            <person name="Higashi K."/>
            <person name="Shibata D."/>
            <person name="Kamiya Y."/>
            <person name="Sato N."/>
            <person name="Nakamura Y."/>
            <person name="Tabata S."/>
            <person name="Ida S."/>
            <person name="Kurokawa K."/>
            <person name="Ohta H."/>
        </authorList>
    </citation>
    <scope>NUCLEOTIDE SEQUENCE [LARGE SCALE GENOMIC DNA]</scope>
    <source>
        <strain evidence="4 5">NIES-2285</strain>
    </source>
</reference>
<dbReference type="Proteomes" id="UP000054558">
    <property type="component" value="Unassembled WGS sequence"/>
</dbReference>
<dbReference type="PANTHER" id="PTHR46336:SF3">
    <property type="entry name" value="BTB_POZ DOMAIN-CONTAINING PROTEIN POB1"/>
    <property type="match status" value="1"/>
</dbReference>
<dbReference type="STRING" id="105231.A0A1Y1HN12"/>
<feature type="region of interest" description="Disordered" evidence="2">
    <location>
        <begin position="35"/>
        <end position="73"/>
    </location>
</feature>
<evidence type="ECO:0000256" key="1">
    <source>
        <dbReference type="ARBA" id="ARBA00002668"/>
    </source>
</evidence>
<dbReference type="PANTHER" id="PTHR46336">
    <property type="entry name" value="OS02G0260700 PROTEIN"/>
    <property type="match status" value="1"/>
</dbReference>
<dbReference type="OrthoDB" id="45365at2759"/>
<gene>
    <name evidence="4" type="ORF">KFL_000440220</name>
</gene>
<organism evidence="4 5">
    <name type="scientific">Klebsormidium nitens</name>
    <name type="common">Green alga</name>
    <name type="synonym">Ulothrix nitens</name>
    <dbReference type="NCBI Taxonomy" id="105231"/>
    <lineage>
        <taxon>Eukaryota</taxon>
        <taxon>Viridiplantae</taxon>
        <taxon>Streptophyta</taxon>
        <taxon>Klebsormidiophyceae</taxon>
        <taxon>Klebsormidiales</taxon>
        <taxon>Klebsormidiaceae</taxon>
        <taxon>Klebsormidium</taxon>
    </lineage>
</organism>
<name>A0A1Y1HN12_KLENI</name>
<evidence type="ECO:0000256" key="2">
    <source>
        <dbReference type="SAM" id="MobiDB-lite"/>
    </source>
</evidence>
<feature type="domain" description="BACK" evidence="3">
    <location>
        <begin position="145"/>
        <end position="256"/>
    </location>
</feature>
<dbReference type="AlphaFoldDB" id="A0A1Y1HN12"/>
<accession>A0A1Y1HN12</accession>
<evidence type="ECO:0000259" key="3">
    <source>
        <dbReference type="SMART" id="SM00875"/>
    </source>
</evidence>